<dbReference type="Proteomes" id="UP000615455">
    <property type="component" value="Unassembled WGS sequence"/>
</dbReference>
<name>A0ABQ1ELR6_9BACL</name>
<protein>
    <submittedName>
        <fullName evidence="1">Uncharacterized protein</fullName>
    </submittedName>
</protein>
<organism evidence="1 2">
    <name type="scientific">Paenibacillus marchantiophytorum</name>
    <dbReference type="NCBI Taxonomy" id="1619310"/>
    <lineage>
        <taxon>Bacteria</taxon>
        <taxon>Bacillati</taxon>
        <taxon>Bacillota</taxon>
        <taxon>Bacilli</taxon>
        <taxon>Bacillales</taxon>
        <taxon>Paenibacillaceae</taxon>
        <taxon>Paenibacillus</taxon>
    </lineage>
</organism>
<dbReference type="EMBL" id="BMHE01000009">
    <property type="protein sequence ID" value="GFZ76843.1"/>
    <property type="molecule type" value="Genomic_DNA"/>
</dbReference>
<keyword evidence="2" id="KW-1185">Reference proteome</keyword>
<evidence type="ECO:0000313" key="2">
    <source>
        <dbReference type="Proteomes" id="UP000615455"/>
    </source>
</evidence>
<accession>A0ABQ1ELR6</accession>
<evidence type="ECO:0000313" key="1">
    <source>
        <dbReference type="EMBL" id="GFZ76843.1"/>
    </source>
</evidence>
<comment type="caution">
    <text evidence="1">The sequence shown here is derived from an EMBL/GenBank/DDBJ whole genome shotgun (WGS) entry which is preliminary data.</text>
</comment>
<proteinExistence type="predicted"/>
<dbReference type="RefSeq" id="WP_189011489.1">
    <property type="nucleotide sequence ID" value="NZ_BMHE01000009.1"/>
</dbReference>
<gene>
    <name evidence="1" type="ORF">GCM10008018_22880</name>
</gene>
<sequence length="56" mass="6689">MSQIQMKVAEIVVKHQKDAYNLEFTIEQILSYPWHEVVDLGWNARVYYKYPSCLLV</sequence>
<reference evidence="2" key="1">
    <citation type="journal article" date="2019" name="Int. J. Syst. Evol. Microbiol.">
        <title>The Global Catalogue of Microorganisms (GCM) 10K type strain sequencing project: providing services to taxonomists for standard genome sequencing and annotation.</title>
        <authorList>
            <consortium name="The Broad Institute Genomics Platform"/>
            <consortium name="The Broad Institute Genome Sequencing Center for Infectious Disease"/>
            <person name="Wu L."/>
            <person name="Ma J."/>
        </authorList>
    </citation>
    <scope>NUCLEOTIDE SEQUENCE [LARGE SCALE GENOMIC DNA]</scope>
    <source>
        <strain evidence="2">CGMCC 1.15043</strain>
    </source>
</reference>